<dbReference type="AlphaFoldDB" id="A0AAU7F477"/>
<dbReference type="KEGG" id="cmav:ABHF33_09675"/>
<reference evidence="2" key="1">
    <citation type="submission" date="2024-05" db="EMBL/GenBank/DDBJ databases">
        <authorList>
            <person name="Yang L."/>
            <person name="Pan L."/>
        </authorList>
    </citation>
    <scope>NUCLEOTIDE SEQUENCE</scope>
    <source>
        <strain evidence="2">FCG-7</strain>
    </source>
</reference>
<evidence type="ECO:0000313" key="2">
    <source>
        <dbReference type="EMBL" id="XBL99341.1"/>
    </source>
</evidence>
<dbReference type="NCBIfam" id="TIGR03950">
    <property type="entry name" value="sidero_Fe_reduc"/>
    <property type="match status" value="1"/>
</dbReference>
<dbReference type="Pfam" id="PF11575">
    <property type="entry name" value="FhuF_C"/>
    <property type="match status" value="1"/>
</dbReference>
<dbReference type="GO" id="GO:0051537">
    <property type="term" value="F:2 iron, 2 sulfur cluster binding"/>
    <property type="evidence" value="ECO:0007669"/>
    <property type="project" value="InterPro"/>
</dbReference>
<feature type="domain" description="Ferric siderophore reductase C-terminal" evidence="1">
    <location>
        <begin position="195"/>
        <end position="215"/>
    </location>
</feature>
<dbReference type="EMBL" id="CP157355">
    <property type="protein sequence ID" value="XBL99341.1"/>
    <property type="molecule type" value="Genomic_DNA"/>
</dbReference>
<accession>A0AAU7F477</accession>
<sequence length="239" mass="26639">MSEIARVCPYLHGQTGPARGEQHSLAGELYAHWQSSTPAAGVHYWRARSWGMLMWQPAYASVLAVHCAHRALDLQHFWQTASAGVTQAWSLPADAVISEAGTPLITQAAQSLLRYHQQHYQQLVQLSRYSAKQAACMSVDCVLSALLLAARHCNWSADQLDEQTYLWLDALQWQQHGKLMQVQLPSGACVPALNRQGCCQHFRLPGAEACSTCPRWPMATRLEKISFELEPTDDVLNTC</sequence>
<protein>
    <submittedName>
        <fullName evidence="2">Siderophore ferric iron reductase</fullName>
    </submittedName>
</protein>
<dbReference type="InterPro" id="IPR024726">
    <property type="entry name" value="FhuF_C"/>
</dbReference>
<gene>
    <name evidence="2" type="ORF">ABHF33_09675</name>
</gene>
<name>A0AAU7F477_9NEIS</name>
<dbReference type="InterPro" id="IPR023998">
    <property type="entry name" value="FCR-like"/>
</dbReference>
<organism evidence="2">
    <name type="scientific">Chitinibacter mangrovi</name>
    <dbReference type="NCBI Taxonomy" id="3153927"/>
    <lineage>
        <taxon>Bacteria</taxon>
        <taxon>Pseudomonadati</taxon>
        <taxon>Pseudomonadota</taxon>
        <taxon>Betaproteobacteria</taxon>
        <taxon>Neisseriales</taxon>
        <taxon>Chitinibacteraceae</taxon>
        <taxon>Chitinibacter</taxon>
    </lineage>
</organism>
<dbReference type="RefSeq" id="WP_348943771.1">
    <property type="nucleotide sequence ID" value="NZ_CP157355.1"/>
</dbReference>
<proteinExistence type="predicted"/>
<evidence type="ECO:0000259" key="1">
    <source>
        <dbReference type="Pfam" id="PF11575"/>
    </source>
</evidence>